<dbReference type="EnsemblMetazoa" id="G31043.2">
    <property type="protein sequence ID" value="G31043.2:cds"/>
    <property type="gene ID" value="G31043"/>
</dbReference>
<dbReference type="AlphaFoldDB" id="A0A8W8M8C0"/>
<protein>
    <submittedName>
        <fullName evidence="2">Uncharacterized protein</fullName>
    </submittedName>
</protein>
<feature type="region of interest" description="Disordered" evidence="1">
    <location>
        <begin position="962"/>
        <end position="988"/>
    </location>
</feature>
<feature type="compositionally biased region" description="Low complexity" evidence="1">
    <location>
        <begin position="647"/>
        <end position="661"/>
    </location>
</feature>
<dbReference type="Proteomes" id="UP000005408">
    <property type="component" value="Unassembled WGS sequence"/>
</dbReference>
<organism evidence="2 3">
    <name type="scientific">Magallana gigas</name>
    <name type="common">Pacific oyster</name>
    <name type="synonym">Crassostrea gigas</name>
    <dbReference type="NCBI Taxonomy" id="29159"/>
    <lineage>
        <taxon>Eukaryota</taxon>
        <taxon>Metazoa</taxon>
        <taxon>Spiralia</taxon>
        <taxon>Lophotrochozoa</taxon>
        <taxon>Mollusca</taxon>
        <taxon>Bivalvia</taxon>
        <taxon>Autobranchia</taxon>
        <taxon>Pteriomorphia</taxon>
        <taxon>Ostreida</taxon>
        <taxon>Ostreoidea</taxon>
        <taxon>Ostreidae</taxon>
        <taxon>Magallana</taxon>
    </lineage>
</organism>
<evidence type="ECO:0000313" key="3">
    <source>
        <dbReference type="Proteomes" id="UP000005408"/>
    </source>
</evidence>
<proteinExistence type="predicted"/>
<dbReference type="InterPro" id="IPR011989">
    <property type="entry name" value="ARM-like"/>
</dbReference>
<keyword evidence="3" id="KW-1185">Reference proteome</keyword>
<sequence>MTSSHGPSSWHPTNSIISEVDRKHLAIVGEYLETPPHQLKQRQLDRDPDYDNINNIYSRLPSKAPSPSPRAQKTVHLTCECHKQGQTTPGRGKRRPKGGTDSSGEDSDGEEEDIDIGALLKMLEGLSKRPDGRISCQAFRGVLEGYFCQEALPQDQLNKVCQYLESGSQKIQEMAWSLISRLCENRDNLATLLRGNLLRDLAHAISTSRECLGPCVDTAIHVVKEESLRGEWDEGVLSDLVPLLLTALSVEDVALDHKYRIGCFFQSLGKYPDFSGIIENRVLPVVSELKNSSAKLKEIYIKILGGVVRSEDSAMAGSVDSGVTGVAVTMLRDGPCDQQIEALSLLCILSETDQGRVTVVSDEETLPINLTCVKQSKCRLVRQRALVLMNHVTSTRRLGLCKEVMSHLSHGLLPSHHTDKQLDRPPLRGRGEGEGRLWRGLDSYVELLTRIFCKEAKINKDSLQKVVSCGYRQGCDLDLLTYISSAILNVCLWPAHRNKQDLNSLDLSGFTDCLIQRKKYGKINRALVQMVWDSFGEPMFELLSFFSRKLRNVSDLAHQAREEEKQLCPDHRAKSANGLRVLDRLGFADLFAVFEEKEVELIMILLELVLVMSLCSCHTFSDVFPTTVKSKKKSVVSSKSDASTQGSSSRPSSPVKSRPSSAIGLSTVSEEERRQGLKQKEINAERRLLRKCLYEAGVFRVVVPFIQSSHLQCQIFSCEILRANIQCVEEREITLSSVYGPVNASANARLRPQSAAAALTRDLRVQQALHTMSPHVAHIIKDVLGPRLAPTTPHVIPRVEEESDQGAVSRLSQYVIDNRPDSRKEETIPEVPKPVLDPIRPVAGQCRDLLIQEGGSRLLAPLFAFSPEVKKLCSLLLGDLVHFGNVDVHMKLSQLGCMQKLLDFLRTNTSNELLEIIGLIIVQMLVKSDKRIEQVFNHYGGTRLLMAMVKFTTGELRKQVTSTLKSVTHGTKKTRPSSAPVSRSNKPQDVWDKVQQQWAHQDKVEEVLHQWYR</sequence>
<accession>A0A8W8M8C0</accession>
<dbReference type="SUPFAM" id="SSF48371">
    <property type="entry name" value="ARM repeat"/>
    <property type="match status" value="1"/>
</dbReference>
<evidence type="ECO:0000256" key="1">
    <source>
        <dbReference type="SAM" id="MobiDB-lite"/>
    </source>
</evidence>
<dbReference type="OMA" id="WLEEMIV"/>
<reference evidence="2" key="1">
    <citation type="submission" date="2022-08" db="UniProtKB">
        <authorList>
            <consortium name="EnsemblMetazoa"/>
        </authorList>
    </citation>
    <scope>IDENTIFICATION</scope>
    <source>
        <strain evidence="2">05x7-T-G4-1.051#20</strain>
    </source>
</reference>
<name>A0A8W8M8C0_MAGGI</name>
<feature type="compositionally biased region" description="Acidic residues" evidence="1">
    <location>
        <begin position="103"/>
        <end position="112"/>
    </location>
</feature>
<feature type="region of interest" description="Disordered" evidence="1">
    <location>
        <begin position="635"/>
        <end position="672"/>
    </location>
</feature>
<feature type="region of interest" description="Disordered" evidence="1">
    <location>
        <begin position="32"/>
        <end position="112"/>
    </location>
</feature>
<dbReference type="OrthoDB" id="5966909at2759"/>
<dbReference type="InterPro" id="IPR016024">
    <property type="entry name" value="ARM-type_fold"/>
</dbReference>
<evidence type="ECO:0000313" key="2">
    <source>
        <dbReference type="EnsemblMetazoa" id="G31043.2:cds"/>
    </source>
</evidence>
<feature type="compositionally biased region" description="Polar residues" evidence="1">
    <location>
        <begin position="976"/>
        <end position="987"/>
    </location>
</feature>
<dbReference type="Gene3D" id="1.25.10.10">
    <property type="entry name" value="Leucine-rich Repeat Variant"/>
    <property type="match status" value="2"/>
</dbReference>